<dbReference type="Pfam" id="PF00153">
    <property type="entry name" value="Mito_carr"/>
    <property type="match status" value="3"/>
</dbReference>
<organism evidence="13 14">
    <name type="scientific">Lasallia pustulata</name>
    <dbReference type="NCBI Taxonomy" id="136370"/>
    <lineage>
        <taxon>Eukaryota</taxon>
        <taxon>Fungi</taxon>
        <taxon>Dikarya</taxon>
        <taxon>Ascomycota</taxon>
        <taxon>Pezizomycotina</taxon>
        <taxon>Lecanoromycetes</taxon>
        <taxon>OSLEUM clade</taxon>
        <taxon>Umbilicariomycetidae</taxon>
        <taxon>Umbilicariales</taxon>
        <taxon>Umbilicariaceae</taxon>
        <taxon>Lasallia</taxon>
    </lineage>
</organism>
<keyword evidence="14" id="KW-1185">Reference proteome</keyword>
<dbReference type="PANTHER" id="PTHR45788">
    <property type="entry name" value="SUCCINATE/FUMARATE MITOCHONDRIAL TRANSPORTER-RELATED"/>
    <property type="match status" value="1"/>
</dbReference>
<reference evidence="12 15" key="3">
    <citation type="submission" date="2019-09" db="EMBL/GenBank/DDBJ databases">
        <title>The hologenome of the rock-dwelling lichen Lasallia pustulata.</title>
        <authorList>
            <person name="Greshake Tzovaras B."/>
            <person name="Segers F."/>
            <person name="Bicker A."/>
            <person name="Dal Grande F."/>
            <person name="Otte J."/>
            <person name="Hankeln T."/>
            <person name="Schmitt I."/>
            <person name="Ebersberger I."/>
        </authorList>
    </citation>
    <scope>NUCLEOTIDE SEQUENCE [LARGE SCALE GENOMIC DNA]</scope>
    <source>
        <strain evidence="12">A1-1</strain>
    </source>
</reference>
<keyword evidence="5" id="KW-0677">Repeat</keyword>
<evidence type="ECO:0000256" key="11">
    <source>
        <dbReference type="RuleBase" id="RU000488"/>
    </source>
</evidence>
<feature type="repeat" description="Solcar" evidence="10">
    <location>
        <begin position="102"/>
        <end position="188"/>
    </location>
</feature>
<dbReference type="EMBL" id="VXIT01000012">
    <property type="protein sequence ID" value="KAA6409063.1"/>
    <property type="molecule type" value="Genomic_DNA"/>
</dbReference>
<keyword evidence="9 10" id="KW-0472">Membrane</keyword>
<dbReference type="Proteomes" id="UP000192927">
    <property type="component" value="Unassembled WGS sequence"/>
</dbReference>
<name>A0A1W5DAK5_9LECA</name>
<gene>
    <name evidence="12" type="ORF">FRX48_07407</name>
</gene>
<keyword evidence="6" id="KW-0999">Mitochondrion inner membrane</keyword>
<accession>A0A1W5DAK5</accession>
<dbReference type="InterPro" id="IPR049563">
    <property type="entry name" value="TXTP-like"/>
</dbReference>
<evidence type="ECO:0000256" key="1">
    <source>
        <dbReference type="ARBA" id="ARBA00004448"/>
    </source>
</evidence>
<dbReference type="OrthoDB" id="44467at2759"/>
<evidence type="ECO:0000256" key="7">
    <source>
        <dbReference type="ARBA" id="ARBA00022989"/>
    </source>
</evidence>
<evidence type="ECO:0000256" key="3">
    <source>
        <dbReference type="ARBA" id="ARBA00022448"/>
    </source>
</evidence>
<dbReference type="GO" id="GO:0006843">
    <property type="term" value="P:mitochondrial citrate transmembrane transport"/>
    <property type="evidence" value="ECO:0007669"/>
    <property type="project" value="TreeGrafter"/>
</dbReference>
<comment type="similarity">
    <text evidence="2 11">Belongs to the mitochondrial carrier (TC 2.A.29) family.</text>
</comment>
<dbReference type="GO" id="GO:0005743">
    <property type="term" value="C:mitochondrial inner membrane"/>
    <property type="evidence" value="ECO:0007669"/>
    <property type="project" value="UniProtKB-SubCell"/>
</dbReference>
<reference evidence="14" key="2">
    <citation type="submission" date="2017-03" db="EMBL/GenBank/DDBJ databases">
        <authorList>
            <person name="Sharma R."/>
            <person name="Thines M."/>
        </authorList>
    </citation>
    <scope>NUCLEOTIDE SEQUENCE [LARGE SCALE GENOMIC DNA]</scope>
</reference>
<evidence type="ECO:0000256" key="5">
    <source>
        <dbReference type="ARBA" id="ARBA00022737"/>
    </source>
</evidence>
<evidence type="ECO:0000256" key="6">
    <source>
        <dbReference type="ARBA" id="ARBA00022792"/>
    </source>
</evidence>
<proteinExistence type="inferred from homology"/>
<keyword evidence="8" id="KW-0496">Mitochondrion</keyword>
<keyword evidence="7" id="KW-1133">Transmembrane helix</keyword>
<keyword evidence="3 11" id="KW-0813">Transport</keyword>
<evidence type="ECO:0000256" key="9">
    <source>
        <dbReference type="ARBA" id="ARBA00023136"/>
    </source>
</evidence>
<evidence type="ECO:0000256" key="10">
    <source>
        <dbReference type="PROSITE-ProRule" id="PRU00282"/>
    </source>
</evidence>
<dbReference type="InterPro" id="IPR023395">
    <property type="entry name" value="MCP_dom_sf"/>
</dbReference>
<dbReference type="FunFam" id="1.50.40.10:FF:000092">
    <property type="entry name" value="Mitochondrial tricarboxylate transporter"/>
    <property type="match status" value="1"/>
</dbReference>
<sequence>MATTSTTKKEKPSALRSIIAGSTAGAVEIAITYPAEFAKTRTQLNRRLPDGKKLGWPPFGKAWYAGCTTLIIGNSLKAGIRFVAFDTYKTLLQDETGKISGPRTVIAGFGAGITESLLAVTPFESIKTTLIDDRKSANPRMRGFLHGSGIIFRERGIKGFFQGFVPTTARQAANSATRFGSYTTLKQFAQGYVAPGEKLGTVSTFGIGGLAGLITVYVTQPLDTIKTRMQSIEARKEYKNSFVCAARIFKDEGIMTFWSGAVPRLARLILSGGIVFTMYEKTIEGLDRLDPEGKYI</sequence>
<evidence type="ECO:0000256" key="4">
    <source>
        <dbReference type="ARBA" id="ARBA00022692"/>
    </source>
</evidence>
<dbReference type="PROSITE" id="PS50920">
    <property type="entry name" value="SOLCAR"/>
    <property type="match status" value="3"/>
</dbReference>
<dbReference type="SUPFAM" id="SSF103506">
    <property type="entry name" value="Mitochondrial carrier"/>
    <property type="match status" value="1"/>
</dbReference>
<dbReference type="AlphaFoldDB" id="A0A1W5DAK5"/>
<dbReference type="Proteomes" id="UP000324767">
    <property type="component" value="Unassembled WGS sequence"/>
</dbReference>
<evidence type="ECO:0000256" key="2">
    <source>
        <dbReference type="ARBA" id="ARBA00006375"/>
    </source>
</evidence>
<feature type="repeat" description="Solcar" evidence="10">
    <location>
        <begin position="12"/>
        <end position="91"/>
    </location>
</feature>
<dbReference type="PANTHER" id="PTHR45788:SF4">
    <property type="entry name" value="TRICARBOXYLATE TRANSPORT PROTEIN, MITOCHONDRIAL"/>
    <property type="match status" value="1"/>
</dbReference>
<feature type="repeat" description="Solcar" evidence="10">
    <location>
        <begin position="199"/>
        <end position="285"/>
    </location>
</feature>
<dbReference type="EMBL" id="FWEW01003636">
    <property type="protein sequence ID" value="SLM40173.1"/>
    <property type="molecule type" value="Genomic_DNA"/>
</dbReference>
<dbReference type="FunFam" id="1.50.40.10:FF:000064">
    <property type="entry name" value="Mitochondrial tricarboxylate transporter (Ctp)"/>
    <property type="match status" value="1"/>
</dbReference>
<dbReference type="Gene3D" id="1.50.40.10">
    <property type="entry name" value="Mitochondrial carrier domain"/>
    <property type="match status" value="2"/>
</dbReference>
<comment type="subcellular location">
    <subcellularLocation>
        <location evidence="1">Mitochondrion inner membrane</location>
        <topology evidence="1">Multi-pass membrane protein</topology>
    </subcellularLocation>
</comment>
<dbReference type="InterPro" id="IPR018108">
    <property type="entry name" value="MCP_transmembrane"/>
</dbReference>
<dbReference type="GO" id="GO:0071913">
    <property type="term" value="F:citrate secondary active transmembrane transporter activity"/>
    <property type="evidence" value="ECO:0007669"/>
    <property type="project" value="TreeGrafter"/>
</dbReference>
<evidence type="ECO:0000256" key="8">
    <source>
        <dbReference type="ARBA" id="ARBA00023128"/>
    </source>
</evidence>
<reference evidence="13" key="1">
    <citation type="submission" date="2017-03" db="EMBL/GenBank/DDBJ databases">
        <authorList>
            <person name="Afonso C.L."/>
            <person name="Miller P.J."/>
            <person name="Scott M.A."/>
            <person name="Spackman E."/>
            <person name="Goraichik I."/>
            <person name="Dimitrov K.M."/>
            <person name="Suarez D.L."/>
            <person name="Swayne D.E."/>
        </authorList>
    </citation>
    <scope>NUCLEOTIDE SEQUENCE [LARGE SCALE GENOMIC DNA]</scope>
</reference>
<evidence type="ECO:0000313" key="12">
    <source>
        <dbReference type="EMBL" id="KAA6409063.1"/>
    </source>
</evidence>
<keyword evidence="4 10" id="KW-0812">Transmembrane</keyword>
<evidence type="ECO:0000313" key="13">
    <source>
        <dbReference type="EMBL" id="SLM40173.1"/>
    </source>
</evidence>
<evidence type="ECO:0000313" key="15">
    <source>
        <dbReference type="Proteomes" id="UP000324767"/>
    </source>
</evidence>
<evidence type="ECO:0000313" key="14">
    <source>
        <dbReference type="Proteomes" id="UP000192927"/>
    </source>
</evidence>
<protein>
    <submittedName>
        <fullName evidence="12 13">Mitochondrial tricarboxylate transporter</fullName>
    </submittedName>
</protein>